<dbReference type="EMBL" id="CP062921">
    <property type="protein sequence ID" value="QPF15393.1"/>
    <property type="molecule type" value="Genomic_DNA"/>
</dbReference>
<gene>
    <name evidence="1" type="ORF">IMO23_18820</name>
</gene>
<evidence type="ECO:0000313" key="1">
    <source>
        <dbReference type="EMBL" id="QPF15393.1"/>
    </source>
</evidence>
<sequence length="76" mass="8587">MPRGKFFIGKTAGKPIWATDEFWMHREDDFFISNFIIPPARSGLSIFSEGEAEHFMLAGTTGIRNNPEQKKEPGSL</sequence>
<protein>
    <submittedName>
        <fullName evidence="1">Uncharacterized protein</fullName>
    </submittedName>
</protein>
<proteinExistence type="predicted"/>
<reference evidence="1 2" key="1">
    <citation type="submission" date="2020-09" db="EMBL/GenBank/DDBJ databases">
        <title>Resistance determinants and their genetic context in bacteria from a longitudinal study of pigs reared under conventional and antibiotic-free husbandry practices.</title>
        <authorList>
            <person name="Poulin-Laprade D."/>
            <person name="Brouard J.-S."/>
            <person name="Gagnon N."/>
            <person name="Turcotte A."/>
            <person name="Langlois A."/>
            <person name="Matte J.J."/>
            <person name="Carrillo C.D."/>
            <person name="Zaheer R."/>
            <person name="McAllister T."/>
            <person name="Topp E."/>
            <person name="Talbot G."/>
        </authorList>
    </citation>
    <scope>NUCLEOTIDE SEQUENCE [LARGE SCALE GENOMIC DNA]</scope>
    <source>
        <strain evidence="1 2">Res13-Abat-PEA21-P4-01-A</strain>
        <plasmid evidence="1 2">unnamed1836</plasmid>
    </source>
</reference>
<evidence type="ECO:0000313" key="2">
    <source>
        <dbReference type="Proteomes" id="UP000594659"/>
    </source>
</evidence>
<geneLocation type="plasmid" evidence="1 2">
    <name>unnamed1836</name>
</geneLocation>
<dbReference type="AlphaFoldDB" id="A0A7S8WHV3"/>
<accession>A0A7S8WHV3</accession>
<name>A0A7S8WHV3_ACIBA</name>
<dbReference type="Proteomes" id="UP000594659">
    <property type="component" value="Plasmid unnamed1836"/>
</dbReference>
<organism evidence="1 2">
    <name type="scientific">Acinetobacter baumannii</name>
    <dbReference type="NCBI Taxonomy" id="470"/>
    <lineage>
        <taxon>Bacteria</taxon>
        <taxon>Pseudomonadati</taxon>
        <taxon>Pseudomonadota</taxon>
        <taxon>Gammaproteobacteria</taxon>
        <taxon>Moraxellales</taxon>
        <taxon>Moraxellaceae</taxon>
        <taxon>Acinetobacter</taxon>
        <taxon>Acinetobacter calcoaceticus/baumannii complex</taxon>
    </lineage>
</organism>
<keyword evidence="1" id="KW-0614">Plasmid</keyword>